<feature type="transmembrane region" description="Helical" evidence="1">
    <location>
        <begin position="26"/>
        <end position="48"/>
    </location>
</feature>
<evidence type="ECO:0000313" key="2">
    <source>
        <dbReference type="EMBL" id="OTP77125.1"/>
    </source>
</evidence>
<sequence>MHRLTMPVDFKPGGSPLAYPSRGSGFLAWLGIWALCCAIVSGFVLLIWPASMPANGVFFWFCVAGVPNGFFLILAGFARAVYETAYLHALYGNQHRQKWNRERVAYAQRPLYVLDYAYHLPLGAEKLALAVLSGKPLIAMQNTRTGVDRVLHMRFPDSESLVATADADDDLEAEIATPMNASNVEAGPTAQDGFCGILRQLLLPLANSLRALSRSDSKHSPAVRLVVNDPDVACRRLEQLSDALAVLSLPPLECDVAHVSDGLMLVDAWLDANERRPLLVIAAEWHDKSPLAGSTEGGVAVLLSSGASIGPPAAVATLHRPVAVNLDSLGDGITNAILWGNTTAAKVKRSWVTGINLEDDPTLASAFSKASLSTVDDPHAYVSPGRIVGHLGPGAGWLAIAAAIESGMNDPQLIINRTETVQSAVLYAHPRSTHEDRAQ</sequence>
<accession>A0A242N0E5</accession>
<dbReference type="Proteomes" id="UP000195221">
    <property type="component" value="Unassembled WGS sequence"/>
</dbReference>
<dbReference type="AlphaFoldDB" id="A0A242N0E5"/>
<gene>
    <name evidence="2" type="ORF">PAMC26577_09165</name>
</gene>
<dbReference type="EMBL" id="NBTZ01000033">
    <property type="protein sequence ID" value="OTP77125.1"/>
    <property type="molecule type" value="Genomic_DNA"/>
</dbReference>
<comment type="caution">
    <text evidence="2">The sequence shown here is derived from an EMBL/GenBank/DDBJ whole genome shotgun (WGS) entry which is preliminary data.</text>
</comment>
<evidence type="ECO:0000313" key="3">
    <source>
        <dbReference type="Proteomes" id="UP000195221"/>
    </source>
</evidence>
<dbReference type="RefSeq" id="WP_143325615.1">
    <property type="nucleotide sequence ID" value="NZ_MSRG01000063.1"/>
</dbReference>
<evidence type="ECO:0000256" key="1">
    <source>
        <dbReference type="SAM" id="Phobius"/>
    </source>
</evidence>
<protein>
    <submittedName>
        <fullName evidence="2">Uncharacterized protein</fullName>
    </submittedName>
</protein>
<feature type="transmembrane region" description="Helical" evidence="1">
    <location>
        <begin position="57"/>
        <end position="78"/>
    </location>
</feature>
<keyword evidence="1" id="KW-0472">Membrane</keyword>
<name>A0A242N0E5_CABSO</name>
<keyword evidence="1" id="KW-0812">Transmembrane</keyword>
<proteinExistence type="predicted"/>
<organism evidence="2 3">
    <name type="scientific">Caballeronia sordidicola</name>
    <name type="common">Burkholderia sordidicola</name>
    <dbReference type="NCBI Taxonomy" id="196367"/>
    <lineage>
        <taxon>Bacteria</taxon>
        <taxon>Pseudomonadati</taxon>
        <taxon>Pseudomonadota</taxon>
        <taxon>Betaproteobacteria</taxon>
        <taxon>Burkholderiales</taxon>
        <taxon>Burkholderiaceae</taxon>
        <taxon>Caballeronia</taxon>
    </lineage>
</organism>
<keyword evidence="1" id="KW-1133">Transmembrane helix</keyword>
<reference evidence="2 3" key="1">
    <citation type="submission" date="2017-03" db="EMBL/GenBank/DDBJ databases">
        <title>Genome analysis of strain PAMC 26577.</title>
        <authorList>
            <person name="Oh H.-M."/>
            <person name="Yang J.-A."/>
        </authorList>
    </citation>
    <scope>NUCLEOTIDE SEQUENCE [LARGE SCALE GENOMIC DNA]</scope>
    <source>
        <strain evidence="2 3">PAMC 26577</strain>
    </source>
</reference>